<evidence type="ECO:0000313" key="2">
    <source>
        <dbReference type="Proteomes" id="UP001165101"/>
    </source>
</evidence>
<accession>A0ACB5TP88</accession>
<dbReference type="EMBL" id="BSXV01001377">
    <property type="protein sequence ID" value="GME92631.1"/>
    <property type="molecule type" value="Genomic_DNA"/>
</dbReference>
<reference evidence="1" key="1">
    <citation type="submission" date="2023-04" db="EMBL/GenBank/DDBJ databases">
        <title>Candida boidinii NBRC 1967.</title>
        <authorList>
            <person name="Ichikawa N."/>
            <person name="Sato H."/>
            <person name="Tonouchi N."/>
        </authorList>
    </citation>
    <scope>NUCLEOTIDE SEQUENCE</scope>
    <source>
        <strain evidence="1">NBRC 1967</strain>
    </source>
</reference>
<protein>
    <submittedName>
        <fullName evidence="1">Unnamed protein product</fullName>
    </submittedName>
</protein>
<gene>
    <name evidence="1" type="ORF">Cboi01_000282400</name>
</gene>
<dbReference type="Proteomes" id="UP001165101">
    <property type="component" value="Unassembled WGS sequence"/>
</dbReference>
<proteinExistence type="predicted"/>
<name>A0ACB5TP88_CANBO</name>
<evidence type="ECO:0000313" key="1">
    <source>
        <dbReference type="EMBL" id="GME92631.1"/>
    </source>
</evidence>
<comment type="caution">
    <text evidence="1">The sequence shown here is derived from an EMBL/GenBank/DDBJ whole genome shotgun (WGS) entry which is preliminary data.</text>
</comment>
<sequence length="324" mass="36362">MSKWKSEIEKADFIFIAAHSQGTPVSILLLSKLIEYGIINPNKKIGILAMAGINNGPYLGVDQTFLVRAYSAIENESMLELFQFQNFESSQSKKYLEAIRIIISYGVKICYIGSINDQMVPLYSSIASHVFHPNIYRAVYIDGGSNTPDFVSRVVSLSTWLLNIGYSDHDVIKEISHALAGPLTGGGHSKIYNDINVYKTALDFILKTTDFNGWSYSDPSGSTAKYQLSPSSAATASDSSTKAERIPEMCQQPVRFEEFDIKRIGSNPYNLPWCTRGLFHEVLKRIPEGDKQIEMVFKEFGEWNPESKALKDIKYRLNGIRAKL</sequence>
<organism evidence="1 2">
    <name type="scientific">Candida boidinii</name>
    <name type="common">Yeast</name>
    <dbReference type="NCBI Taxonomy" id="5477"/>
    <lineage>
        <taxon>Eukaryota</taxon>
        <taxon>Fungi</taxon>
        <taxon>Dikarya</taxon>
        <taxon>Ascomycota</taxon>
        <taxon>Saccharomycotina</taxon>
        <taxon>Pichiomycetes</taxon>
        <taxon>Pichiales</taxon>
        <taxon>Pichiaceae</taxon>
        <taxon>Ogataea</taxon>
        <taxon>Ogataea/Candida clade</taxon>
    </lineage>
</organism>
<keyword evidence="2" id="KW-1185">Reference proteome</keyword>